<organism evidence="1 2">
    <name type="scientific">Hypocrea virens (strain Gv29-8 / FGSC 10586)</name>
    <name type="common">Gliocladium virens</name>
    <name type="synonym">Trichoderma virens</name>
    <dbReference type="NCBI Taxonomy" id="413071"/>
    <lineage>
        <taxon>Eukaryota</taxon>
        <taxon>Fungi</taxon>
        <taxon>Dikarya</taxon>
        <taxon>Ascomycota</taxon>
        <taxon>Pezizomycotina</taxon>
        <taxon>Sordariomycetes</taxon>
        <taxon>Hypocreomycetidae</taxon>
        <taxon>Hypocreales</taxon>
        <taxon>Hypocreaceae</taxon>
        <taxon>Trichoderma</taxon>
    </lineage>
</organism>
<evidence type="ECO:0000313" key="1">
    <source>
        <dbReference type="EMBL" id="EHK26264.1"/>
    </source>
</evidence>
<dbReference type="VEuPathDB" id="FungiDB:TRIVIDRAFT_141952"/>
<keyword evidence="2" id="KW-1185">Reference proteome</keyword>
<dbReference type="HOGENOM" id="CLU_020424_0_0_1"/>
<protein>
    <submittedName>
        <fullName evidence="1">Uncharacterized protein</fullName>
    </submittedName>
</protein>
<dbReference type="OMA" id="DVWMKDF"/>
<sequence>MNNIFGERRPYLVIRDTADDATRISSEETSHPTPAWVKASWKKDFHMSPFNSRKGSYSMLARDPFEGNVESFSGIDIALDLVSSKGQSKVATRLLSDGTPIDASQMGSLKKAEFALTWFWVVFLTFPRIVREAASLFFYHQLHVWYRPEPLKDSLGRLANSTEAKLESIFRQYLRFLVEQSSSPLSVTYVPSGLQESSEETFTSPESSGHQEQIEHVKIKILTPVFYSRFVHYAHDFEAIFCELAENCTIWVDRPETLPKIFLKKQPPPLYVPGFMDFLYFKTIQRLRRRPPNIMRPMTSADSAGSTTTPEDLRGFRISPMDAFVLEHSSRETRASYRSLLARMFVADRFFFSIPEIIDAVLLIGRLSVASWLLSFGSAIPR</sequence>
<dbReference type="EMBL" id="ABDF02000002">
    <property type="protein sequence ID" value="EHK26264.1"/>
    <property type="molecule type" value="Genomic_DNA"/>
</dbReference>
<dbReference type="InterPro" id="IPR010775">
    <property type="entry name" value="DUF1365"/>
</dbReference>
<dbReference type="RefSeq" id="XP_013960476.1">
    <property type="nucleotide sequence ID" value="XM_014105001.1"/>
</dbReference>
<dbReference type="OrthoDB" id="3340520at2759"/>
<dbReference type="Proteomes" id="UP000007115">
    <property type="component" value="Unassembled WGS sequence"/>
</dbReference>
<name>G9MHS7_HYPVG</name>
<dbReference type="eggNOG" id="ENOG502RGVU">
    <property type="taxonomic scope" value="Eukaryota"/>
</dbReference>
<dbReference type="GeneID" id="25787853"/>
<dbReference type="Pfam" id="PF07103">
    <property type="entry name" value="DUF1365"/>
    <property type="match status" value="1"/>
</dbReference>
<evidence type="ECO:0000313" key="2">
    <source>
        <dbReference type="Proteomes" id="UP000007115"/>
    </source>
</evidence>
<dbReference type="PANTHER" id="PTHR33973">
    <property type="entry name" value="OS07G0153300 PROTEIN"/>
    <property type="match status" value="1"/>
</dbReference>
<dbReference type="AlphaFoldDB" id="G9MHS7"/>
<reference evidence="1 2" key="1">
    <citation type="journal article" date="2011" name="Genome Biol.">
        <title>Comparative genome sequence analysis underscores mycoparasitism as the ancestral life style of Trichoderma.</title>
        <authorList>
            <person name="Kubicek C.P."/>
            <person name="Herrera-Estrella A."/>
            <person name="Seidl-Seiboth V."/>
            <person name="Martinez D.A."/>
            <person name="Druzhinina I.S."/>
            <person name="Thon M."/>
            <person name="Zeilinger S."/>
            <person name="Casas-Flores S."/>
            <person name="Horwitz B.A."/>
            <person name="Mukherjee P.K."/>
            <person name="Mukherjee M."/>
            <person name="Kredics L."/>
            <person name="Alcaraz L.D."/>
            <person name="Aerts A."/>
            <person name="Antal Z."/>
            <person name="Atanasova L."/>
            <person name="Cervantes-Badillo M.G."/>
            <person name="Challacombe J."/>
            <person name="Chertkov O."/>
            <person name="McCluskey K."/>
            <person name="Coulpier F."/>
            <person name="Deshpande N."/>
            <person name="von Doehren H."/>
            <person name="Ebbole D.J."/>
            <person name="Esquivel-Naranjo E.U."/>
            <person name="Fekete E."/>
            <person name="Flipphi M."/>
            <person name="Glaser F."/>
            <person name="Gomez-Rodriguez E.Y."/>
            <person name="Gruber S."/>
            <person name="Han C."/>
            <person name="Henrissat B."/>
            <person name="Hermosa R."/>
            <person name="Hernandez-Onate M."/>
            <person name="Karaffa L."/>
            <person name="Kosti I."/>
            <person name="Le Crom S."/>
            <person name="Lindquist E."/>
            <person name="Lucas S."/>
            <person name="Luebeck M."/>
            <person name="Luebeck P.S."/>
            <person name="Margeot A."/>
            <person name="Metz B."/>
            <person name="Misra M."/>
            <person name="Nevalainen H."/>
            <person name="Omann M."/>
            <person name="Packer N."/>
            <person name="Perrone G."/>
            <person name="Uresti-Rivera E.E."/>
            <person name="Salamov A."/>
            <person name="Schmoll M."/>
            <person name="Seiboth B."/>
            <person name="Shapiro H."/>
            <person name="Sukno S."/>
            <person name="Tamayo-Ramos J.A."/>
            <person name="Tisch D."/>
            <person name="Wiest A."/>
            <person name="Wilkinson H.H."/>
            <person name="Zhang M."/>
            <person name="Coutinho P.M."/>
            <person name="Kenerley C.M."/>
            <person name="Monte E."/>
            <person name="Baker S.E."/>
            <person name="Grigoriev I.V."/>
        </authorList>
    </citation>
    <scope>NUCLEOTIDE SEQUENCE [LARGE SCALE GENOMIC DNA]</scope>
    <source>
        <strain evidence="2">Gv29-8 / FGSC 10586</strain>
    </source>
</reference>
<proteinExistence type="predicted"/>
<dbReference type="PANTHER" id="PTHR33973:SF4">
    <property type="entry name" value="OS07G0153300 PROTEIN"/>
    <property type="match status" value="1"/>
</dbReference>
<dbReference type="InParanoid" id="G9MHS7"/>
<gene>
    <name evidence="1" type="ORF">TRIVIDRAFT_141952</name>
</gene>
<accession>G9MHS7</accession>
<comment type="caution">
    <text evidence="1">The sequence shown here is derived from an EMBL/GenBank/DDBJ whole genome shotgun (WGS) entry which is preliminary data.</text>
</comment>